<dbReference type="AlphaFoldDB" id="M6U5I7"/>
<evidence type="ECO:0000313" key="1">
    <source>
        <dbReference type="EMBL" id="EMO40302.1"/>
    </source>
</evidence>
<protein>
    <submittedName>
        <fullName evidence="1">Uncharacterized protein</fullName>
    </submittedName>
</protein>
<comment type="caution">
    <text evidence="1">The sequence shown here is derived from an EMBL/GenBank/DDBJ whole genome shotgun (WGS) entry which is preliminary data.</text>
</comment>
<dbReference type="Proteomes" id="UP000012153">
    <property type="component" value="Unassembled WGS sequence"/>
</dbReference>
<accession>M6U5I7</accession>
<gene>
    <name evidence="1" type="ORF">LEP1GSC186_3929</name>
</gene>
<dbReference type="EMBL" id="AHOP02000036">
    <property type="protein sequence ID" value="EMO40302.1"/>
    <property type="molecule type" value="Genomic_DNA"/>
</dbReference>
<proteinExistence type="predicted"/>
<name>M6U5I7_9LEPT</name>
<evidence type="ECO:0000313" key="2">
    <source>
        <dbReference type="Proteomes" id="UP000012153"/>
    </source>
</evidence>
<sequence length="44" mass="5157">MNDKKKIDQSPKRPVGTPTFVHTIFRSLEFLKNESPSVSILWKR</sequence>
<organism evidence="1 2">
    <name type="scientific">Leptospira noguchii serovar Autumnalis str. ZUN142</name>
    <dbReference type="NCBI Taxonomy" id="1085540"/>
    <lineage>
        <taxon>Bacteria</taxon>
        <taxon>Pseudomonadati</taxon>
        <taxon>Spirochaetota</taxon>
        <taxon>Spirochaetia</taxon>
        <taxon>Leptospirales</taxon>
        <taxon>Leptospiraceae</taxon>
        <taxon>Leptospira</taxon>
    </lineage>
</organism>
<reference evidence="1 2" key="1">
    <citation type="submission" date="2013-01" db="EMBL/GenBank/DDBJ databases">
        <authorList>
            <person name="Harkins D.M."/>
            <person name="Durkin A.S."/>
            <person name="Brinkac L.M."/>
            <person name="Haft D.H."/>
            <person name="Selengut J.D."/>
            <person name="Sanka R."/>
            <person name="DePew J."/>
            <person name="Purushe J."/>
            <person name="Matthias M.A."/>
            <person name="Vinetz J.M."/>
            <person name="Sutton G.G."/>
            <person name="Nierman W.C."/>
            <person name="Fouts D.E."/>
        </authorList>
    </citation>
    <scope>NUCLEOTIDE SEQUENCE [LARGE SCALE GENOMIC DNA]</scope>
    <source>
        <strain evidence="1 2">ZUN142</strain>
    </source>
</reference>